<sequence>MNSFFLNISLFSLATHHYAPSPLFSIYRSRLYFNGVIIDRSFSTFSYNNRFNTIKNSKFLKFINSIINVDNSQYGLQFNGYFQSNLDLDGVSGHIGVINSLFYNINTRNSLITYNCFADAIISIANSHFISISSNKNIIDLKCGASLTVNSSCFYKFPSINSVFENSIFLKNYVQLNGSSFLQLETTNALVDCNNCSFYMNNDNFTSNKQKYSSLMKFQNMNLFIVNYLNLHESITNDGIDFIDFIDQAIFNNINVYNSTGNTKSFVFIVNRGSIYVEQSSFNINFYVIQVNRSTAFFYNCNSTVNYNSVTNSRLLWTINCRESISSDKITSPDPANYPSILYCANGSFPSEEDIQVIFYNGREKAKNEQLKGATEILGILLFVILGIVIIGLSLWLILYFFAFKNPLREFNEHDDQLAKWKNRWDWIQINSNKAVIEHKECSDIELDPIELSEEAIKRRHPEIIDAIQNNLSDSQKSQKDNFEAFLNGQKISDDESQKLLKQDSGQNGEDNKSKSDEKDESLKAELSESVKSKKEGLKTQNLGKTLNPKGSFYRSLISSQSPTSNKKKGKANDDDNVDDLSLLRSTRTKALKIHFSSSDENKTNIDHKEEEDIINPIISDSGDLDDDDEKIRNDLETTLTNWNRFQKTGIDKSLGVVEENSESSFEFNTKKHPAKSKSKGTSASSDSWSDDGDSGDDGDVWSDDDGAEGDDEDDSSF</sequence>
<protein>
    <recommendedName>
        <fullName evidence="5">Right handed beta helix domain-containing protein</fullName>
    </recommendedName>
</protein>
<keyword evidence="4" id="KW-1185">Reference proteome</keyword>
<feature type="region of interest" description="Disordered" evidence="1">
    <location>
        <begin position="659"/>
        <end position="718"/>
    </location>
</feature>
<keyword evidence="2" id="KW-0472">Membrane</keyword>
<evidence type="ECO:0000313" key="3">
    <source>
        <dbReference type="EMBL" id="KAK8896307.1"/>
    </source>
</evidence>
<proteinExistence type="predicted"/>
<keyword evidence="2" id="KW-0812">Transmembrane</keyword>
<feature type="compositionally biased region" description="Basic and acidic residues" evidence="1">
    <location>
        <begin position="510"/>
        <end position="538"/>
    </location>
</feature>
<gene>
    <name evidence="3" type="ORF">M9Y10_014205</name>
</gene>
<comment type="caution">
    <text evidence="3">The sequence shown here is derived from an EMBL/GenBank/DDBJ whole genome shotgun (WGS) entry which is preliminary data.</text>
</comment>
<dbReference type="Proteomes" id="UP001470230">
    <property type="component" value="Unassembled WGS sequence"/>
</dbReference>
<accession>A0ABR2KZH2</accession>
<dbReference type="EMBL" id="JAPFFF010000002">
    <property type="protein sequence ID" value="KAK8896307.1"/>
    <property type="molecule type" value="Genomic_DNA"/>
</dbReference>
<evidence type="ECO:0000256" key="2">
    <source>
        <dbReference type="SAM" id="Phobius"/>
    </source>
</evidence>
<evidence type="ECO:0000256" key="1">
    <source>
        <dbReference type="SAM" id="MobiDB-lite"/>
    </source>
</evidence>
<reference evidence="3 4" key="1">
    <citation type="submission" date="2024-04" db="EMBL/GenBank/DDBJ databases">
        <title>Tritrichomonas musculus Genome.</title>
        <authorList>
            <person name="Alves-Ferreira E."/>
            <person name="Grigg M."/>
            <person name="Lorenzi H."/>
            <person name="Galac M."/>
        </authorList>
    </citation>
    <scope>NUCLEOTIDE SEQUENCE [LARGE SCALE GENOMIC DNA]</scope>
    <source>
        <strain evidence="3 4">EAF2021</strain>
    </source>
</reference>
<keyword evidence="2" id="KW-1133">Transmembrane helix</keyword>
<name>A0ABR2KZH2_9EUKA</name>
<organism evidence="3 4">
    <name type="scientific">Tritrichomonas musculus</name>
    <dbReference type="NCBI Taxonomy" id="1915356"/>
    <lineage>
        <taxon>Eukaryota</taxon>
        <taxon>Metamonada</taxon>
        <taxon>Parabasalia</taxon>
        <taxon>Tritrichomonadida</taxon>
        <taxon>Tritrichomonadidae</taxon>
        <taxon>Tritrichomonas</taxon>
    </lineage>
</organism>
<evidence type="ECO:0000313" key="4">
    <source>
        <dbReference type="Proteomes" id="UP001470230"/>
    </source>
</evidence>
<feature type="region of interest" description="Disordered" evidence="1">
    <location>
        <begin position="502"/>
        <end position="579"/>
    </location>
</feature>
<feature type="transmembrane region" description="Helical" evidence="2">
    <location>
        <begin position="377"/>
        <end position="402"/>
    </location>
</feature>
<evidence type="ECO:0008006" key="5">
    <source>
        <dbReference type="Google" id="ProtNLM"/>
    </source>
</evidence>
<feature type="compositionally biased region" description="Acidic residues" evidence="1">
    <location>
        <begin position="689"/>
        <end position="718"/>
    </location>
</feature>